<dbReference type="InterPro" id="IPR002559">
    <property type="entry name" value="Transposase_11"/>
</dbReference>
<dbReference type="Pfam" id="PF01609">
    <property type="entry name" value="DDE_Tnp_1"/>
    <property type="match status" value="1"/>
</dbReference>
<evidence type="ECO:0000259" key="2">
    <source>
        <dbReference type="Pfam" id="PF13808"/>
    </source>
</evidence>
<evidence type="ECO:0000313" key="3">
    <source>
        <dbReference type="EMBL" id="KKE84960.1"/>
    </source>
</evidence>
<protein>
    <recommendedName>
        <fullName evidence="5">ISAs1 family transposase</fullName>
    </recommendedName>
</protein>
<accession>A0A0F6AFH6</accession>
<feature type="domain" description="Transposase IS4-like" evidence="1">
    <location>
        <begin position="111"/>
        <end position="350"/>
    </location>
</feature>
<dbReference type="InterPro" id="IPR032806">
    <property type="entry name" value="YbfD_N"/>
</dbReference>
<sequence length="382" mass="42860">LLFKLSSPIMSANTLFEHFSSIDDPRQQGKVQHPLSDILFLTISAVIAGCQGWEEIEDFAHDKLSWLRKFIPLINGVPRHDTIARVISRIDMTQFQASFSQWMQSCSELTDGSVVAIDGKRLKGSFKQPDRKDAIHIVSAFACENGVTLGQCKTDSKSNEITAIPELLQLLELKGCIVTIDAMGCQKEIAKQIVEKEADYLLALKANQGNLFEQVKQLLQPEISRQIASDSLLNEVDYQRGREEFRAAVVCHDMALIPASASWANLQSVGVIVSYRKPNNQKQGELTYRYYISSANLSAKKLAEATRAHWHIENRLHWCLDVAMNEDGCRIRRDGAAEVFAGVRHIALNLLKKETSFSKGVRAKQLKAARNECYLEKVLNSK</sequence>
<dbReference type="GO" id="GO:0003677">
    <property type="term" value="F:DNA binding"/>
    <property type="evidence" value="ECO:0007669"/>
    <property type="project" value="InterPro"/>
</dbReference>
<dbReference type="InterPro" id="IPR047647">
    <property type="entry name" value="ISAs1_transpos"/>
</dbReference>
<name>A0A0F6AFH6_9GAMM</name>
<dbReference type="PANTHER" id="PTHR30298">
    <property type="entry name" value="H REPEAT-ASSOCIATED PREDICTED TRANSPOSASE"/>
    <property type="match status" value="1"/>
</dbReference>
<gene>
    <name evidence="3" type="ORF">N479_26315</name>
</gene>
<dbReference type="EMBL" id="AUXW01000086">
    <property type="protein sequence ID" value="KKE84960.1"/>
    <property type="molecule type" value="Genomic_DNA"/>
</dbReference>
<dbReference type="AlphaFoldDB" id="A0A0F6AFH6"/>
<dbReference type="InterPro" id="IPR051698">
    <property type="entry name" value="Transposase_11-like"/>
</dbReference>
<comment type="caution">
    <text evidence="3">The sequence shown here is derived from an EMBL/GenBank/DDBJ whole genome shotgun (WGS) entry which is preliminary data.</text>
</comment>
<feature type="non-terminal residue" evidence="3">
    <location>
        <position position="1"/>
    </location>
</feature>
<dbReference type="NCBIfam" id="NF033564">
    <property type="entry name" value="transpos_ISAs1"/>
    <property type="match status" value="1"/>
</dbReference>
<dbReference type="Proteomes" id="UP000033434">
    <property type="component" value="Unassembled WGS sequence"/>
</dbReference>
<organism evidence="3 4">
    <name type="scientific">Pseudoalteromonas luteoviolacea S4054</name>
    <dbReference type="NCBI Taxonomy" id="1129367"/>
    <lineage>
        <taxon>Bacteria</taxon>
        <taxon>Pseudomonadati</taxon>
        <taxon>Pseudomonadota</taxon>
        <taxon>Gammaproteobacteria</taxon>
        <taxon>Alteromonadales</taxon>
        <taxon>Pseudoalteromonadaceae</taxon>
        <taxon>Pseudoalteromonas</taxon>
    </lineage>
</organism>
<dbReference type="PATRIC" id="fig|1129367.4.peg.1029"/>
<evidence type="ECO:0000313" key="4">
    <source>
        <dbReference type="Proteomes" id="UP000033434"/>
    </source>
</evidence>
<proteinExistence type="predicted"/>
<evidence type="ECO:0000259" key="1">
    <source>
        <dbReference type="Pfam" id="PF01609"/>
    </source>
</evidence>
<reference evidence="3 4" key="1">
    <citation type="journal article" date="2015" name="BMC Genomics">
        <title>Genome mining reveals unlocked bioactive potential of marine Gram-negative bacteria.</title>
        <authorList>
            <person name="Machado H."/>
            <person name="Sonnenschein E.C."/>
            <person name="Melchiorsen J."/>
            <person name="Gram L."/>
        </authorList>
    </citation>
    <scope>NUCLEOTIDE SEQUENCE [LARGE SCALE GENOMIC DNA]</scope>
    <source>
        <strain evidence="3 4">S4054</strain>
    </source>
</reference>
<dbReference type="GO" id="GO:0004803">
    <property type="term" value="F:transposase activity"/>
    <property type="evidence" value="ECO:0007669"/>
    <property type="project" value="InterPro"/>
</dbReference>
<dbReference type="PANTHER" id="PTHR30298:SF0">
    <property type="entry name" value="PROTEIN YBFL-RELATED"/>
    <property type="match status" value="1"/>
</dbReference>
<dbReference type="GO" id="GO:0006313">
    <property type="term" value="P:DNA transposition"/>
    <property type="evidence" value="ECO:0007669"/>
    <property type="project" value="InterPro"/>
</dbReference>
<evidence type="ECO:0008006" key="5">
    <source>
        <dbReference type="Google" id="ProtNLM"/>
    </source>
</evidence>
<feature type="domain" description="H repeat-associated protein N-terminal" evidence="2">
    <location>
        <begin position="17"/>
        <end position="103"/>
    </location>
</feature>
<dbReference type="Pfam" id="PF13808">
    <property type="entry name" value="DDE_Tnp_1_assoc"/>
    <property type="match status" value="1"/>
</dbReference>